<proteinExistence type="predicted"/>
<evidence type="ECO:0000313" key="4">
    <source>
        <dbReference type="EMBL" id="EDV55005.2"/>
    </source>
</evidence>
<accession>B3NLN0</accession>
<feature type="signal peptide" evidence="2">
    <location>
        <begin position="1"/>
        <end position="18"/>
    </location>
</feature>
<evidence type="ECO:0000256" key="1">
    <source>
        <dbReference type="SAM" id="MobiDB-lite"/>
    </source>
</evidence>
<reference evidence="4 5" key="2">
    <citation type="journal article" date="2008" name="Bioinformatics">
        <title>Assembly reconciliation.</title>
        <authorList>
            <person name="Zimin A.V."/>
            <person name="Smith D.R."/>
            <person name="Sutton G."/>
            <person name="Yorke J.A."/>
        </authorList>
    </citation>
    <scope>NUCLEOTIDE SEQUENCE [LARGE SCALE GENOMIC DNA]</scope>
    <source>
        <strain evidence="4 5">TSC#14021-0224.01</strain>
    </source>
</reference>
<gene>
    <name evidence="4" type="primary">Dere\GG21000</name>
    <name evidence="4" type="synonym">dere_GLEANR_5749</name>
    <name evidence="4" type="synonym">GG21000</name>
    <name evidence="4" type="ORF">Dere_GG21000</name>
</gene>
<feature type="chain" id="PRO_5006455394" description="Protein TsetseEP domain-containing protein" evidence="2">
    <location>
        <begin position="19"/>
        <end position="241"/>
    </location>
</feature>
<dbReference type="AlphaFoldDB" id="B3NLN0"/>
<dbReference type="KEGG" id="der:6546963"/>
<evidence type="ECO:0000256" key="2">
    <source>
        <dbReference type="SAM" id="SignalP"/>
    </source>
</evidence>
<dbReference type="InterPro" id="IPR007931">
    <property type="entry name" value="TsetseEP"/>
</dbReference>
<keyword evidence="5" id="KW-1185">Reference proteome</keyword>
<dbReference type="Proteomes" id="UP000008711">
    <property type="component" value="Unassembled WGS sequence"/>
</dbReference>
<sequence>MKLLCSVLILASVLAANAKPNVQLQLQSALDQYLVHARNLDATVSADVTTQCFNLYLPMLNEVAATFSTSYQACISTANAETANLTAEADKQQKIYQTEVTSLCSAFTACNSDNDTTTFFNCYASAAESDVSVIYDIATNAATSASSLSMGIQAIQATENQCTNTTESDYVRDTAATYDLLDSCLKYGVPTTTSSTAAPSSSSPVASSSGAPVTDGTTVVASSTTAASTTVAVSTAAPVTA</sequence>
<protein>
    <recommendedName>
        <fullName evidence="3">Protein TsetseEP domain-containing protein</fullName>
    </recommendedName>
</protein>
<keyword evidence="2" id="KW-0732">Signal</keyword>
<feature type="non-terminal residue" evidence="4">
    <location>
        <position position="241"/>
    </location>
</feature>
<name>B3NLN0_DROER</name>
<feature type="region of interest" description="Disordered" evidence="1">
    <location>
        <begin position="193"/>
        <end position="216"/>
    </location>
</feature>
<evidence type="ECO:0000313" key="5">
    <source>
        <dbReference type="Proteomes" id="UP000008711"/>
    </source>
</evidence>
<evidence type="ECO:0000259" key="3">
    <source>
        <dbReference type="Pfam" id="PF05267"/>
    </source>
</evidence>
<dbReference type="HOGENOM" id="CLU_097682_0_0_1"/>
<feature type="domain" description="Protein TsetseEP" evidence="3">
    <location>
        <begin position="49"/>
        <end position="167"/>
    </location>
</feature>
<dbReference type="Pfam" id="PF05267">
    <property type="entry name" value="DUF725"/>
    <property type="match status" value="1"/>
</dbReference>
<dbReference type="OrthoDB" id="7980281at2759"/>
<organism evidence="4 5">
    <name type="scientific">Drosophila erecta</name>
    <name type="common">Fruit fly</name>
    <dbReference type="NCBI Taxonomy" id="7220"/>
    <lineage>
        <taxon>Eukaryota</taxon>
        <taxon>Metazoa</taxon>
        <taxon>Ecdysozoa</taxon>
        <taxon>Arthropoda</taxon>
        <taxon>Hexapoda</taxon>
        <taxon>Insecta</taxon>
        <taxon>Pterygota</taxon>
        <taxon>Neoptera</taxon>
        <taxon>Endopterygota</taxon>
        <taxon>Diptera</taxon>
        <taxon>Brachycera</taxon>
        <taxon>Muscomorpha</taxon>
        <taxon>Ephydroidea</taxon>
        <taxon>Drosophilidae</taxon>
        <taxon>Drosophila</taxon>
        <taxon>Sophophora</taxon>
    </lineage>
</organism>
<reference evidence="4 5" key="1">
    <citation type="journal article" date="2007" name="Nature">
        <title>Evolution of genes and genomes on the Drosophila phylogeny.</title>
        <authorList>
            <consortium name="Drosophila 12 Genomes Consortium"/>
            <person name="Clark A.G."/>
            <person name="Eisen M.B."/>
            <person name="Smith D.R."/>
            <person name="Bergman C.M."/>
            <person name="Oliver B."/>
            <person name="Markow T.A."/>
            <person name="Kaufman T.C."/>
            <person name="Kellis M."/>
            <person name="Gelbart W."/>
            <person name="Iyer V.N."/>
            <person name="Pollard D.A."/>
            <person name="Sackton T.B."/>
            <person name="Larracuente A.M."/>
            <person name="Singh N.D."/>
            <person name="Abad J.P."/>
            <person name="Abt D.N."/>
            <person name="Adryan B."/>
            <person name="Aguade M."/>
            <person name="Akashi H."/>
            <person name="Anderson W.W."/>
            <person name="Aquadro C.F."/>
            <person name="Ardell D.H."/>
            <person name="Arguello R."/>
            <person name="Artieri C.G."/>
            <person name="Barbash D.A."/>
            <person name="Barker D."/>
            <person name="Barsanti P."/>
            <person name="Batterham P."/>
            <person name="Batzoglou S."/>
            <person name="Begun D."/>
            <person name="Bhutkar A."/>
            <person name="Blanco E."/>
            <person name="Bosak S.A."/>
            <person name="Bradley R.K."/>
            <person name="Brand A.D."/>
            <person name="Brent M.R."/>
            <person name="Brooks A.N."/>
            <person name="Brown R.H."/>
            <person name="Butlin R.K."/>
            <person name="Caggese C."/>
            <person name="Calvi B.R."/>
            <person name="Bernardo de Carvalho A."/>
            <person name="Caspi A."/>
            <person name="Castrezana S."/>
            <person name="Celniker S.E."/>
            <person name="Chang J.L."/>
            <person name="Chapple C."/>
            <person name="Chatterji S."/>
            <person name="Chinwalla A."/>
            <person name="Civetta A."/>
            <person name="Clifton S.W."/>
            <person name="Comeron J.M."/>
            <person name="Costello J.C."/>
            <person name="Coyne J.A."/>
            <person name="Daub J."/>
            <person name="David R.G."/>
            <person name="Delcher A.L."/>
            <person name="Delehaunty K."/>
            <person name="Do C.B."/>
            <person name="Ebling H."/>
            <person name="Edwards K."/>
            <person name="Eickbush T."/>
            <person name="Evans J.D."/>
            <person name="Filipski A."/>
            <person name="Findeiss S."/>
            <person name="Freyhult E."/>
            <person name="Fulton L."/>
            <person name="Fulton R."/>
            <person name="Garcia A.C."/>
            <person name="Gardiner A."/>
            <person name="Garfield D.A."/>
            <person name="Garvin B.E."/>
            <person name="Gibson G."/>
            <person name="Gilbert D."/>
            <person name="Gnerre S."/>
            <person name="Godfrey J."/>
            <person name="Good R."/>
            <person name="Gotea V."/>
            <person name="Gravely B."/>
            <person name="Greenberg A.J."/>
            <person name="Griffiths-Jones S."/>
            <person name="Gross S."/>
            <person name="Guigo R."/>
            <person name="Gustafson E.A."/>
            <person name="Haerty W."/>
            <person name="Hahn M.W."/>
            <person name="Halligan D.L."/>
            <person name="Halpern A.L."/>
            <person name="Halter G.M."/>
            <person name="Han M.V."/>
            <person name="Heger A."/>
            <person name="Hillier L."/>
            <person name="Hinrichs A.S."/>
            <person name="Holmes I."/>
            <person name="Hoskins R.A."/>
            <person name="Hubisz M.J."/>
            <person name="Hultmark D."/>
            <person name="Huntley M.A."/>
            <person name="Jaffe D.B."/>
            <person name="Jagadeeshan S."/>
            <person name="Jeck W.R."/>
            <person name="Johnson J."/>
            <person name="Jones C.D."/>
            <person name="Jordan W.C."/>
            <person name="Karpen G.H."/>
            <person name="Kataoka E."/>
            <person name="Keightley P.D."/>
            <person name="Kheradpour P."/>
            <person name="Kirkness E.F."/>
            <person name="Koerich L.B."/>
            <person name="Kristiansen K."/>
            <person name="Kudrna D."/>
            <person name="Kulathinal R.J."/>
            <person name="Kumar S."/>
            <person name="Kwok R."/>
            <person name="Lander E."/>
            <person name="Langley C.H."/>
            <person name="Lapoint R."/>
            <person name="Lazzaro B.P."/>
            <person name="Lee S.J."/>
            <person name="Levesque L."/>
            <person name="Li R."/>
            <person name="Lin C.F."/>
            <person name="Lin M.F."/>
            <person name="Lindblad-Toh K."/>
            <person name="Llopart A."/>
            <person name="Long M."/>
            <person name="Low L."/>
            <person name="Lozovsky E."/>
            <person name="Lu J."/>
            <person name="Luo M."/>
            <person name="Machado C.A."/>
            <person name="Makalowski W."/>
            <person name="Marzo M."/>
            <person name="Matsuda M."/>
            <person name="Matzkin L."/>
            <person name="McAllister B."/>
            <person name="McBride C.S."/>
            <person name="McKernan B."/>
            <person name="McKernan K."/>
            <person name="Mendez-Lago M."/>
            <person name="Minx P."/>
            <person name="Mollenhauer M.U."/>
            <person name="Montooth K."/>
            <person name="Mount S.M."/>
            <person name="Mu X."/>
            <person name="Myers E."/>
            <person name="Negre B."/>
            <person name="Newfeld S."/>
            <person name="Nielsen R."/>
            <person name="Noor M.A."/>
            <person name="O'Grady P."/>
            <person name="Pachter L."/>
            <person name="Papaceit M."/>
            <person name="Parisi M.J."/>
            <person name="Parisi M."/>
            <person name="Parts L."/>
            <person name="Pedersen J.S."/>
            <person name="Pesole G."/>
            <person name="Phillippy A.M."/>
            <person name="Ponting C.P."/>
            <person name="Pop M."/>
            <person name="Porcelli D."/>
            <person name="Powell J.R."/>
            <person name="Prohaska S."/>
            <person name="Pruitt K."/>
            <person name="Puig M."/>
            <person name="Quesneville H."/>
            <person name="Ram K.R."/>
            <person name="Rand D."/>
            <person name="Rasmussen M.D."/>
            <person name="Reed L.K."/>
            <person name="Reenan R."/>
            <person name="Reily A."/>
            <person name="Remington K.A."/>
            <person name="Rieger T.T."/>
            <person name="Ritchie M.G."/>
            <person name="Robin C."/>
            <person name="Rogers Y.H."/>
            <person name="Rohde C."/>
            <person name="Rozas J."/>
            <person name="Rubenfield M.J."/>
            <person name="Ruiz A."/>
            <person name="Russo S."/>
            <person name="Salzberg S.L."/>
            <person name="Sanchez-Gracia A."/>
            <person name="Saranga D.J."/>
            <person name="Sato H."/>
            <person name="Schaeffer S.W."/>
            <person name="Schatz M.C."/>
            <person name="Schlenke T."/>
            <person name="Schwartz R."/>
            <person name="Segarra C."/>
            <person name="Singh R.S."/>
            <person name="Sirot L."/>
            <person name="Sirota M."/>
            <person name="Sisneros N.B."/>
            <person name="Smith C.D."/>
            <person name="Smith T.F."/>
            <person name="Spieth J."/>
            <person name="Stage D.E."/>
            <person name="Stark A."/>
            <person name="Stephan W."/>
            <person name="Strausberg R.L."/>
            <person name="Strempel S."/>
            <person name="Sturgill D."/>
            <person name="Sutton G."/>
            <person name="Sutton G.G."/>
            <person name="Tao W."/>
            <person name="Teichmann S."/>
            <person name="Tobari Y.N."/>
            <person name="Tomimura Y."/>
            <person name="Tsolas J.M."/>
            <person name="Valente V.L."/>
            <person name="Venter E."/>
            <person name="Venter J.C."/>
            <person name="Vicario S."/>
            <person name="Vieira F.G."/>
            <person name="Vilella A.J."/>
            <person name="Villasante A."/>
            <person name="Walenz B."/>
            <person name="Wang J."/>
            <person name="Wasserman M."/>
            <person name="Watts T."/>
            <person name="Wilson D."/>
            <person name="Wilson R.K."/>
            <person name="Wing R.A."/>
            <person name="Wolfner M.F."/>
            <person name="Wong A."/>
            <person name="Wong G.K."/>
            <person name="Wu C.I."/>
            <person name="Wu G."/>
            <person name="Yamamoto D."/>
            <person name="Yang H.P."/>
            <person name="Yang S.P."/>
            <person name="Yorke J.A."/>
            <person name="Yoshida K."/>
            <person name="Zdobnov E."/>
            <person name="Zhang P."/>
            <person name="Zhang Y."/>
            <person name="Zimin A.V."/>
            <person name="Baldwin J."/>
            <person name="Abdouelleil A."/>
            <person name="Abdulkadir J."/>
            <person name="Abebe A."/>
            <person name="Abera B."/>
            <person name="Abreu J."/>
            <person name="Acer S.C."/>
            <person name="Aftuck L."/>
            <person name="Alexander A."/>
            <person name="An P."/>
            <person name="Anderson E."/>
            <person name="Anderson S."/>
            <person name="Arachi H."/>
            <person name="Azer M."/>
            <person name="Bachantsang P."/>
            <person name="Barry A."/>
            <person name="Bayul T."/>
            <person name="Berlin A."/>
            <person name="Bessette D."/>
            <person name="Bloom T."/>
            <person name="Blye J."/>
            <person name="Boguslavskiy L."/>
            <person name="Bonnet C."/>
            <person name="Boukhgalter B."/>
            <person name="Bourzgui I."/>
            <person name="Brown A."/>
            <person name="Cahill P."/>
            <person name="Channer S."/>
            <person name="Cheshatsang Y."/>
            <person name="Chuda L."/>
            <person name="Citroen M."/>
            <person name="Collymore A."/>
            <person name="Cooke P."/>
            <person name="Costello M."/>
            <person name="D'Aco K."/>
            <person name="Daza R."/>
            <person name="De Haan G."/>
            <person name="DeGray S."/>
            <person name="DeMaso C."/>
            <person name="Dhargay N."/>
            <person name="Dooley K."/>
            <person name="Dooley E."/>
            <person name="Doricent M."/>
            <person name="Dorje P."/>
            <person name="Dorjee K."/>
            <person name="Dupes A."/>
            <person name="Elong R."/>
            <person name="Falk J."/>
            <person name="Farina A."/>
            <person name="Faro S."/>
            <person name="Ferguson D."/>
            <person name="Fisher S."/>
            <person name="Foley C.D."/>
            <person name="Franke A."/>
            <person name="Friedrich D."/>
            <person name="Gadbois L."/>
            <person name="Gearin G."/>
            <person name="Gearin C.R."/>
            <person name="Giannoukos G."/>
            <person name="Goode T."/>
            <person name="Graham J."/>
            <person name="Grandbois E."/>
            <person name="Grewal S."/>
            <person name="Gyaltsen K."/>
            <person name="Hafez N."/>
            <person name="Hagos B."/>
            <person name="Hall J."/>
            <person name="Henson C."/>
            <person name="Hollinger A."/>
            <person name="Honan T."/>
            <person name="Huard M.D."/>
            <person name="Hughes L."/>
            <person name="Hurhula B."/>
            <person name="Husby M.E."/>
            <person name="Kamat A."/>
            <person name="Kanga B."/>
            <person name="Kashin S."/>
            <person name="Khazanovich D."/>
            <person name="Kisner P."/>
            <person name="Lance K."/>
            <person name="Lara M."/>
            <person name="Lee W."/>
            <person name="Lennon N."/>
            <person name="Letendre F."/>
            <person name="LeVine R."/>
            <person name="Lipovsky A."/>
            <person name="Liu X."/>
            <person name="Liu J."/>
            <person name="Liu S."/>
            <person name="Lokyitsang T."/>
            <person name="Lokyitsang Y."/>
            <person name="Lubonja R."/>
            <person name="Lui A."/>
            <person name="MacDonald P."/>
            <person name="Magnisalis V."/>
            <person name="Maru K."/>
            <person name="Matthews C."/>
            <person name="McCusker W."/>
            <person name="McDonough S."/>
            <person name="Mehta T."/>
            <person name="Meldrim J."/>
            <person name="Meneus L."/>
            <person name="Mihai O."/>
            <person name="Mihalev A."/>
            <person name="Mihova T."/>
            <person name="Mittelman R."/>
            <person name="Mlenga V."/>
            <person name="Montmayeur A."/>
            <person name="Mulrain L."/>
            <person name="Navidi A."/>
            <person name="Naylor J."/>
            <person name="Negash T."/>
            <person name="Nguyen T."/>
            <person name="Nguyen N."/>
            <person name="Nicol R."/>
            <person name="Norbu C."/>
            <person name="Norbu N."/>
            <person name="Novod N."/>
            <person name="O'Neill B."/>
            <person name="Osman S."/>
            <person name="Markiewicz E."/>
            <person name="Oyono O.L."/>
            <person name="Patti C."/>
            <person name="Phunkhang P."/>
            <person name="Pierre F."/>
            <person name="Priest M."/>
            <person name="Raghuraman S."/>
            <person name="Rege F."/>
            <person name="Reyes R."/>
            <person name="Rise C."/>
            <person name="Rogov P."/>
            <person name="Ross K."/>
            <person name="Ryan E."/>
            <person name="Settipalli S."/>
            <person name="Shea T."/>
            <person name="Sherpa N."/>
            <person name="Shi L."/>
            <person name="Shih D."/>
            <person name="Sparrow T."/>
            <person name="Spaulding J."/>
            <person name="Stalker J."/>
            <person name="Stange-Thomann N."/>
            <person name="Stavropoulos S."/>
            <person name="Stone C."/>
            <person name="Strader C."/>
            <person name="Tesfaye S."/>
            <person name="Thomson T."/>
            <person name="Thoulutsang Y."/>
            <person name="Thoulutsang D."/>
            <person name="Topham K."/>
            <person name="Topping I."/>
            <person name="Tsamla T."/>
            <person name="Vassiliev H."/>
            <person name="Vo A."/>
            <person name="Wangchuk T."/>
            <person name="Wangdi T."/>
            <person name="Weiand M."/>
            <person name="Wilkinson J."/>
            <person name="Wilson A."/>
            <person name="Yadav S."/>
            <person name="Young G."/>
            <person name="Yu Q."/>
            <person name="Zembek L."/>
            <person name="Zhong D."/>
            <person name="Zimmer A."/>
            <person name="Zwirko Z."/>
            <person name="Jaffe D.B."/>
            <person name="Alvarez P."/>
            <person name="Brockman W."/>
            <person name="Butler J."/>
            <person name="Chin C."/>
            <person name="Gnerre S."/>
            <person name="Grabherr M."/>
            <person name="Kleber M."/>
            <person name="Mauceli E."/>
            <person name="MacCallum I."/>
        </authorList>
    </citation>
    <scope>NUCLEOTIDE SEQUENCE [LARGE SCALE GENOMIC DNA]</scope>
    <source>
        <strain evidence="4 5">TSC#14021-0224.01</strain>
    </source>
</reference>
<dbReference type="eggNOG" id="ENOG502QWQN">
    <property type="taxonomic scope" value="Eukaryota"/>
</dbReference>
<dbReference type="EMBL" id="CH954179">
    <property type="protein sequence ID" value="EDV55005.2"/>
    <property type="molecule type" value="Genomic_DNA"/>
</dbReference>